<dbReference type="SUPFAM" id="SSF103642">
    <property type="entry name" value="Sec-C motif"/>
    <property type="match status" value="1"/>
</dbReference>
<dbReference type="Gene3D" id="3.10.450.50">
    <property type="match status" value="1"/>
</dbReference>
<accession>A0A0J5P5D0</accession>
<keyword evidence="5" id="KW-1185">Reference proteome</keyword>
<evidence type="ECO:0000313" key="4">
    <source>
        <dbReference type="EMBL" id="KMK50940.1"/>
    </source>
</evidence>
<comment type="similarity">
    <text evidence="1 2">Belongs to the UPF0225 family.</text>
</comment>
<evidence type="ECO:0000313" key="5">
    <source>
        <dbReference type="Proteomes" id="UP000036270"/>
    </source>
</evidence>
<dbReference type="Pfam" id="PF17775">
    <property type="entry name" value="YchJ_M-like"/>
    <property type="match status" value="1"/>
</dbReference>
<dbReference type="NCBIfam" id="NF002449">
    <property type="entry name" value="PRK01617.1"/>
    <property type="match status" value="1"/>
</dbReference>
<dbReference type="Proteomes" id="UP000036270">
    <property type="component" value="Unassembled WGS sequence"/>
</dbReference>
<dbReference type="InterPro" id="IPR048469">
    <property type="entry name" value="YchJ-like_M"/>
</dbReference>
<dbReference type="RefSeq" id="WP_047977448.1">
    <property type="nucleotide sequence ID" value="NZ_JWIZ01000058.1"/>
</dbReference>
<dbReference type="STRING" id="67855.RO21_08960"/>
<dbReference type="InterPro" id="IPR032710">
    <property type="entry name" value="NTF2-like_dom_sf"/>
</dbReference>
<dbReference type="EMBL" id="JWIZ01000058">
    <property type="protein sequence ID" value="KMK50940.1"/>
    <property type="molecule type" value="Genomic_DNA"/>
</dbReference>
<dbReference type="SUPFAM" id="SSF54427">
    <property type="entry name" value="NTF2-like"/>
    <property type="match status" value="1"/>
</dbReference>
<dbReference type="PANTHER" id="PTHR33747">
    <property type="entry name" value="UPF0225 PROTEIN SCO1677"/>
    <property type="match status" value="1"/>
</dbReference>
<evidence type="ECO:0000259" key="3">
    <source>
        <dbReference type="Pfam" id="PF17775"/>
    </source>
</evidence>
<protein>
    <recommendedName>
        <fullName evidence="2">UPF0225 protein RO21_08960</fullName>
    </recommendedName>
</protein>
<dbReference type="InterPro" id="IPR004027">
    <property type="entry name" value="SEC_C_motif"/>
</dbReference>
<organism evidence="4 5">
    <name type="scientific">Muribacter muris</name>
    <dbReference type="NCBI Taxonomy" id="67855"/>
    <lineage>
        <taxon>Bacteria</taxon>
        <taxon>Pseudomonadati</taxon>
        <taxon>Pseudomonadota</taxon>
        <taxon>Gammaproteobacteria</taxon>
        <taxon>Pasteurellales</taxon>
        <taxon>Pasteurellaceae</taxon>
        <taxon>Muribacter</taxon>
    </lineage>
</organism>
<dbReference type="AlphaFoldDB" id="A0A0J5P5D0"/>
<dbReference type="NCBIfam" id="NF001213">
    <property type="entry name" value="PRK00183.1"/>
    <property type="match status" value="1"/>
</dbReference>
<evidence type="ECO:0000256" key="2">
    <source>
        <dbReference type="HAMAP-Rule" id="MF_00612"/>
    </source>
</evidence>
<proteinExistence type="inferred from homology"/>
<dbReference type="NCBIfam" id="NF002486">
    <property type="entry name" value="PRK01752.1"/>
    <property type="match status" value="1"/>
</dbReference>
<evidence type="ECO:0000256" key="1">
    <source>
        <dbReference type="ARBA" id="ARBA00010839"/>
    </source>
</evidence>
<dbReference type="PATRIC" id="fig|67855.3.peg.1873"/>
<feature type="domain" description="YchJ-like middle NTF2-like" evidence="3">
    <location>
        <begin position="30"/>
        <end position="127"/>
    </location>
</feature>
<dbReference type="HAMAP" id="MF_00612">
    <property type="entry name" value="UPF0225"/>
    <property type="match status" value="1"/>
</dbReference>
<comment type="caution">
    <text evidence="4">The sequence shown here is derived from an EMBL/GenBank/DDBJ whole genome shotgun (WGS) entry which is preliminary data.</text>
</comment>
<sequence>MNEALCPCQSTMPYAQCCRPFHTGEQLPQTAEQLMRSRYTAYTRQDIDYIVNTTVPSQQPLLDRKAMQQWAATTRWAGLTIVAHQPQLGKLHSSVEFHAFFDTENGRQSHHERSLFVRMDGRWYFVDPTVPLPTQKAPCLCGSGKKFKYCCGAFDF</sequence>
<reference evidence="4 5" key="1">
    <citation type="submission" date="2014-12" db="EMBL/GenBank/DDBJ databases">
        <title>Reclassification of Actinobacillus muris as Muribacter muris.</title>
        <authorList>
            <person name="Christensen H."/>
            <person name="Nicklas W."/>
            <person name="Bisgaard M."/>
        </authorList>
    </citation>
    <scope>NUCLEOTIDE SEQUENCE [LARGE SCALE GENOMIC DNA]</scope>
    <source>
        <strain evidence="4 5">Ackerman80-443D</strain>
    </source>
</reference>
<name>A0A0J5P5D0_9PAST</name>
<dbReference type="PANTHER" id="PTHR33747:SF1">
    <property type="entry name" value="ADENYLATE CYCLASE-ASSOCIATED CAP C-TERMINAL DOMAIN-CONTAINING PROTEIN"/>
    <property type="match status" value="1"/>
</dbReference>
<dbReference type="Pfam" id="PF02810">
    <property type="entry name" value="SEC-C"/>
    <property type="match status" value="1"/>
</dbReference>
<dbReference type="InterPro" id="IPR023006">
    <property type="entry name" value="YchJ-like"/>
</dbReference>
<gene>
    <name evidence="4" type="ORF">RO21_08960</name>
</gene>